<feature type="compositionally biased region" description="Basic and acidic residues" evidence="1">
    <location>
        <begin position="72"/>
        <end position="89"/>
    </location>
</feature>
<evidence type="ECO:0000256" key="1">
    <source>
        <dbReference type="SAM" id="MobiDB-lite"/>
    </source>
</evidence>
<proteinExistence type="predicted"/>
<feature type="compositionally biased region" description="Acidic residues" evidence="1">
    <location>
        <begin position="1"/>
        <end position="19"/>
    </location>
</feature>
<keyword evidence="2" id="KW-0472">Membrane</keyword>
<dbReference type="EMBL" id="LO017727">
    <property type="protein sequence ID" value="CRH05116.1"/>
    <property type="molecule type" value="Genomic_DNA"/>
</dbReference>
<reference evidence="3" key="1">
    <citation type="submission" date="2015-04" db="EMBL/GenBank/DDBJ databases">
        <authorList>
            <person name="Syromyatnikov M.Y."/>
            <person name="Popov V.N."/>
        </authorList>
    </citation>
    <scope>NUCLEOTIDE SEQUENCE</scope>
    <source>
        <strain evidence="3">MO-1</strain>
    </source>
</reference>
<keyword evidence="2" id="KW-1133">Transmembrane helix</keyword>
<keyword evidence="2" id="KW-0812">Transmembrane</keyword>
<evidence type="ECO:0000313" key="3">
    <source>
        <dbReference type="EMBL" id="CRH05116.1"/>
    </source>
</evidence>
<name>A0A1S7LH48_MAGMO</name>
<organism evidence="3">
    <name type="scientific">Magnetococcus massalia (strain MO-1)</name>
    <dbReference type="NCBI Taxonomy" id="451514"/>
    <lineage>
        <taxon>Bacteria</taxon>
        <taxon>Pseudomonadati</taxon>
        <taxon>Pseudomonadota</taxon>
        <taxon>Magnetococcia</taxon>
        <taxon>Magnetococcales</taxon>
        <taxon>Magnetococcaceae</taxon>
        <taxon>Magnetococcus</taxon>
    </lineage>
</organism>
<feature type="transmembrane region" description="Helical" evidence="2">
    <location>
        <begin position="34"/>
        <end position="58"/>
    </location>
</feature>
<dbReference type="AlphaFoldDB" id="A0A1S7LH48"/>
<protein>
    <submittedName>
        <fullName evidence="3">Uncharacterized protein</fullName>
    </submittedName>
</protein>
<feature type="compositionally biased region" description="Low complexity" evidence="1">
    <location>
        <begin position="96"/>
        <end position="124"/>
    </location>
</feature>
<accession>A0A1S7LH48</accession>
<evidence type="ECO:0000256" key="2">
    <source>
        <dbReference type="SAM" id="Phobius"/>
    </source>
</evidence>
<sequence>MNAESETLDDGLLEDEESESAGRLKQWGVTKQQLFFFLGIIGVVLIMVILDLTGLLNFNDAFKLDERVQQNSEMKESEKEAKESKKPKEVAVTGKKQSQQRSTSRAAAQPSQTAAQPKQVAAAQPEVKKPTGVQLGEVRVGRSKDHYPIAPHTERRALSDMTNHTSQNVVKAKVVMEFIDRKGQTIERRELNPLVVSGGVLGDQEQPIKPGETRQFAASINSLPNSWRGKVRTQLEGVQYEGVKTAMLLP</sequence>
<feature type="region of interest" description="Disordered" evidence="1">
    <location>
        <begin position="72"/>
        <end position="145"/>
    </location>
</feature>
<feature type="region of interest" description="Disordered" evidence="1">
    <location>
        <begin position="1"/>
        <end position="20"/>
    </location>
</feature>
<gene>
    <name evidence="3" type="ORF">MAGMO_0917</name>
</gene>